<name>A0A382JSX9_9ZZZZ</name>
<evidence type="ECO:0000313" key="1">
    <source>
        <dbReference type="EMBL" id="SVC14846.1"/>
    </source>
</evidence>
<dbReference type="EMBL" id="UINC01076052">
    <property type="protein sequence ID" value="SVC14846.1"/>
    <property type="molecule type" value="Genomic_DNA"/>
</dbReference>
<reference evidence="1" key="1">
    <citation type="submission" date="2018-05" db="EMBL/GenBank/DDBJ databases">
        <authorList>
            <person name="Lanie J.A."/>
            <person name="Ng W.-L."/>
            <person name="Kazmierczak K.M."/>
            <person name="Andrzejewski T.M."/>
            <person name="Davidsen T.M."/>
            <person name="Wayne K.J."/>
            <person name="Tettelin H."/>
            <person name="Glass J.I."/>
            <person name="Rusch D."/>
            <person name="Podicherti R."/>
            <person name="Tsui H.-C.T."/>
            <person name="Winkler M.E."/>
        </authorList>
    </citation>
    <scope>NUCLEOTIDE SEQUENCE</scope>
</reference>
<sequence length="194" mass="21987">MECGSKGGRCNYTKLGQGFDYDNLAPKGLCPEAYHNLYHSSLTPLFDGNLPKNQKMVKCSGVDNYVVYRASFEKLTFRFRLFNIIKYLLRKVYFGQIYKGRLAWTVSEVKGTCPLNQKVGDRFFINQGNMQIKGNLTLNLGEPLGLCPAVFDNLFPYLYGFKKEGGFPFQDKGKLIQCPDHNVSVTFGVEESCQ</sequence>
<gene>
    <name evidence="1" type="ORF">METZ01_LOCUS267700</name>
</gene>
<organism evidence="1">
    <name type="scientific">marine metagenome</name>
    <dbReference type="NCBI Taxonomy" id="408172"/>
    <lineage>
        <taxon>unclassified sequences</taxon>
        <taxon>metagenomes</taxon>
        <taxon>ecological metagenomes</taxon>
    </lineage>
</organism>
<dbReference type="NCBIfam" id="TIGR04076">
    <property type="entry name" value="TIGR04076 family protein"/>
    <property type="match status" value="1"/>
</dbReference>
<dbReference type="InterPro" id="IPR023811">
    <property type="entry name" value="CHP04076"/>
</dbReference>
<protein>
    <recommendedName>
        <fullName evidence="2">TIGR04076 family protein</fullName>
    </recommendedName>
</protein>
<proteinExistence type="predicted"/>
<accession>A0A382JSX9</accession>
<dbReference type="AlphaFoldDB" id="A0A382JSX9"/>
<evidence type="ECO:0008006" key="2">
    <source>
        <dbReference type="Google" id="ProtNLM"/>
    </source>
</evidence>